<name>A0A5C5U5Y5_9CORY</name>
<dbReference type="GO" id="GO:0006508">
    <property type="term" value="P:proteolysis"/>
    <property type="evidence" value="ECO:0007669"/>
    <property type="project" value="UniProtKB-KW"/>
</dbReference>
<evidence type="ECO:0000256" key="8">
    <source>
        <dbReference type="RuleBase" id="RU364100"/>
    </source>
</evidence>
<keyword evidence="5" id="KW-0190">Covalent protein-DNA linkage</keyword>
<keyword evidence="4 8" id="KW-0378">Hydrolase</keyword>
<proteinExistence type="inferred from homology"/>
<dbReference type="PANTHER" id="PTHR13604:SF0">
    <property type="entry name" value="ABASIC SITE PROCESSING PROTEIN HMCES"/>
    <property type="match status" value="1"/>
</dbReference>
<evidence type="ECO:0000256" key="2">
    <source>
        <dbReference type="ARBA" id="ARBA00022670"/>
    </source>
</evidence>
<evidence type="ECO:0000313" key="10">
    <source>
        <dbReference type="Proteomes" id="UP000320791"/>
    </source>
</evidence>
<dbReference type="Gene3D" id="3.90.1680.10">
    <property type="entry name" value="SOS response associated peptidase-like"/>
    <property type="match status" value="1"/>
</dbReference>
<dbReference type="OrthoDB" id="9782620at2"/>
<evidence type="ECO:0000256" key="1">
    <source>
        <dbReference type="ARBA" id="ARBA00008136"/>
    </source>
</evidence>
<dbReference type="InterPro" id="IPR003738">
    <property type="entry name" value="SRAP"/>
</dbReference>
<evidence type="ECO:0000256" key="6">
    <source>
        <dbReference type="ARBA" id="ARBA00023125"/>
    </source>
</evidence>
<dbReference type="SUPFAM" id="SSF143081">
    <property type="entry name" value="BB1717-like"/>
    <property type="match status" value="1"/>
</dbReference>
<protein>
    <recommendedName>
        <fullName evidence="8">Abasic site processing protein</fullName>
        <ecNumber evidence="8">3.4.-.-</ecNumber>
    </recommendedName>
</protein>
<evidence type="ECO:0000256" key="5">
    <source>
        <dbReference type="ARBA" id="ARBA00023124"/>
    </source>
</evidence>
<dbReference type="GO" id="GO:0016829">
    <property type="term" value="F:lyase activity"/>
    <property type="evidence" value="ECO:0007669"/>
    <property type="project" value="UniProtKB-KW"/>
</dbReference>
<keyword evidence="6" id="KW-0238">DNA-binding</keyword>
<dbReference type="GO" id="GO:0106300">
    <property type="term" value="P:protein-DNA covalent cross-linking repair"/>
    <property type="evidence" value="ECO:0007669"/>
    <property type="project" value="InterPro"/>
</dbReference>
<dbReference type="EMBL" id="VOHM01000031">
    <property type="protein sequence ID" value="TWT21022.1"/>
    <property type="molecule type" value="Genomic_DNA"/>
</dbReference>
<dbReference type="RefSeq" id="WP_146325452.1">
    <property type="nucleotide sequence ID" value="NZ_BAABLR010000025.1"/>
</dbReference>
<dbReference type="GO" id="GO:0008233">
    <property type="term" value="F:peptidase activity"/>
    <property type="evidence" value="ECO:0007669"/>
    <property type="project" value="UniProtKB-KW"/>
</dbReference>
<gene>
    <name evidence="9" type="ORF">FRX94_11310</name>
</gene>
<dbReference type="Proteomes" id="UP000320791">
    <property type="component" value="Unassembled WGS sequence"/>
</dbReference>
<evidence type="ECO:0000256" key="7">
    <source>
        <dbReference type="ARBA" id="ARBA00023239"/>
    </source>
</evidence>
<evidence type="ECO:0000256" key="3">
    <source>
        <dbReference type="ARBA" id="ARBA00022763"/>
    </source>
</evidence>
<dbReference type="EC" id="3.4.-.-" evidence="8"/>
<keyword evidence="3" id="KW-0227">DNA damage</keyword>
<dbReference type="InterPro" id="IPR036590">
    <property type="entry name" value="SRAP-like"/>
</dbReference>
<keyword evidence="10" id="KW-1185">Reference proteome</keyword>
<comment type="caution">
    <text evidence="9">The sequence shown here is derived from an EMBL/GenBank/DDBJ whole genome shotgun (WGS) entry which is preliminary data.</text>
</comment>
<reference evidence="9 10" key="1">
    <citation type="submission" date="2019-08" db="EMBL/GenBank/DDBJ databases">
        <authorList>
            <person name="Lei W."/>
        </authorList>
    </citation>
    <scope>NUCLEOTIDE SEQUENCE [LARGE SCALE GENOMIC DNA]</scope>
    <source>
        <strain evidence="9 10">CCUG 58627</strain>
    </source>
</reference>
<evidence type="ECO:0000256" key="4">
    <source>
        <dbReference type="ARBA" id="ARBA00022801"/>
    </source>
</evidence>
<keyword evidence="7" id="KW-0456">Lyase</keyword>
<accession>A0A5C5U5Y5</accession>
<dbReference type="GO" id="GO:0003697">
    <property type="term" value="F:single-stranded DNA binding"/>
    <property type="evidence" value="ECO:0007669"/>
    <property type="project" value="InterPro"/>
</dbReference>
<organism evidence="9 10">
    <name type="scientific">Corynebacterium canis</name>
    <dbReference type="NCBI Taxonomy" id="679663"/>
    <lineage>
        <taxon>Bacteria</taxon>
        <taxon>Bacillati</taxon>
        <taxon>Actinomycetota</taxon>
        <taxon>Actinomycetes</taxon>
        <taxon>Mycobacteriales</taxon>
        <taxon>Corynebacteriaceae</taxon>
        <taxon>Corynebacterium</taxon>
    </lineage>
</organism>
<dbReference type="PANTHER" id="PTHR13604">
    <property type="entry name" value="DC12-RELATED"/>
    <property type="match status" value="1"/>
</dbReference>
<sequence>MCATYGLDPNQVYDLPPLDEREHRNVLEQWIDQRNGTAKITGKKALNLNPLITADAEGKRELHLAWWWLHIANEPAKFSAFNARDDKLLSSRVWKNPFRAHRALAPATWYIEKGRIFALPDRSAFGIAAITTNSNHGGVDKLTYALVTRDAVAQAATVHPRMPLILPTEMHDDWLNPQLAGDATLLAEALAASKEVSESMEIVGG</sequence>
<dbReference type="AlphaFoldDB" id="A0A5C5U5Y5"/>
<evidence type="ECO:0000313" key="9">
    <source>
        <dbReference type="EMBL" id="TWT21022.1"/>
    </source>
</evidence>
<comment type="similarity">
    <text evidence="1 8">Belongs to the SOS response-associated peptidase family.</text>
</comment>
<dbReference type="Pfam" id="PF02586">
    <property type="entry name" value="SRAP"/>
    <property type="match status" value="1"/>
</dbReference>
<keyword evidence="2 8" id="KW-0645">Protease</keyword>